<sequence>MTFKRKAYVPSAKAAKKKPRLKTITEDSQPNDPIEVSDENSSSVRSFPSLSNTVQPIRSRTDIPKSSPFYVPPLALLNTIKHEPQDDQDQHNTALAELRAIITVPSDDNHDDIAFKVAEDDQEYEDVKKALAGPAKRGRKKFSGRGEKRKSSEQYSTNPNTVKARERAEKMNKYEAELAATKNADNSWVSRNLKKWKTSSEFRAIPEKEQEKAVQAKKAELKMERARMFGDEGDRLIQSLLKKYGEKLKIDVQAHEDQHTQMLYDNAVPVNDPRWITIDDDLPDSKGIICNDSDIVADVRGYLFGDANQATEASAMHRYKVRQKYDSRNTSAWRSFQKALKEQLLDYVVKMRYLRYLGPMYREVEQTPVTDGDDTVISALVDKTTRLTISPRWMLNTTVKNARIGTFFTADEKRFLRLNWGLKRSAWVDLPGPVDWWPDVPSEESVRGDPDATEARTRAMKWYRETGLDFLGFDRKMYKMACKKIRQLNPPKNWDEFMLHEHDEVVWTKQLPLRQA</sequence>
<reference evidence="1" key="1">
    <citation type="submission" date="2022-10" db="EMBL/GenBank/DDBJ databases">
        <title>Culturing micro-colonial fungi from biological soil crusts in the Mojave desert and describing Neophaeococcomyces mojavensis, and introducing the new genera and species Taxawa tesnikishii.</title>
        <authorList>
            <person name="Kurbessoian T."/>
            <person name="Stajich J.E."/>
        </authorList>
    </citation>
    <scope>NUCLEOTIDE SEQUENCE</scope>
    <source>
        <strain evidence="1">JES_112</strain>
    </source>
</reference>
<evidence type="ECO:0000313" key="1">
    <source>
        <dbReference type="EMBL" id="KAJ9651823.1"/>
    </source>
</evidence>
<dbReference type="Proteomes" id="UP001172386">
    <property type="component" value="Unassembled WGS sequence"/>
</dbReference>
<keyword evidence="2" id="KW-1185">Reference proteome</keyword>
<name>A0ACC2ZVW0_9EURO</name>
<gene>
    <name evidence="1" type="ORF">H2198_008917</name>
</gene>
<comment type="caution">
    <text evidence="1">The sequence shown here is derived from an EMBL/GenBank/DDBJ whole genome shotgun (WGS) entry which is preliminary data.</text>
</comment>
<proteinExistence type="predicted"/>
<dbReference type="EMBL" id="JAPDRQ010000234">
    <property type="protein sequence ID" value="KAJ9651823.1"/>
    <property type="molecule type" value="Genomic_DNA"/>
</dbReference>
<protein>
    <submittedName>
        <fullName evidence="1">Uncharacterized protein</fullName>
    </submittedName>
</protein>
<accession>A0ACC2ZVW0</accession>
<evidence type="ECO:0000313" key="2">
    <source>
        <dbReference type="Proteomes" id="UP001172386"/>
    </source>
</evidence>
<organism evidence="1 2">
    <name type="scientific">Neophaeococcomyces mojaviensis</name>
    <dbReference type="NCBI Taxonomy" id="3383035"/>
    <lineage>
        <taxon>Eukaryota</taxon>
        <taxon>Fungi</taxon>
        <taxon>Dikarya</taxon>
        <taxon>Ascomycota</taxon>
        <taxon>Pezizomycotina</taxon>
        <taxon>Eurotiomycetes</taxon>
        <taxon>Chaetothyriomycetidae</taxon>
        <taxon>Chaetothyriales</taxon>
        <taxon>Chaetothyriales incertae sedis</taxon>
        <taxon>Neophaeococcomyces</taxon>
    </lineage>
</organism>